<dbReference type="EMBL" id="BMLI01000001">
    <property type="protein sequence ID" value="GGM86057.1"/>
    <property type="molecule type" value="Genomic_DNA"/>
</dbReference>
<sequence>MLATYHTTSDSINTKLIEDIKKRFSENDKLTITVVSEERTSHNDKLLEFSEIEQRFPLRTVSLSLDFNDIIQEINL</sequence>
<keyword evidence="2" id="KW-1185">Reference proteome</keyword>
<evidence type="ECO:0000313" key="1">
    <source>
        <dbReference type="EMBL" id="GGM86057.1"/>
    </source>
</evidence>
<accession>A0ABQ2HM93</accession>
<organism evidence="1 2">
    <name type="scientific">Dyadobacter beijingensis</name>
    <dbReference type="NCBI Taxonomy" id="365489"/>
    <lineage>
        <taxon>Bacteria</taxon>
        <taxon>Pseudomonadati</taxon>
        <taxon>Bacteroidota</taxon>
        <taxon>Cytophagia</taxon>
        <taxon>Cytophagales</taxon>
        <taxon>Spirosomataceae</taxon>
        <taxon>Dyadobacter</taxon>
    </lineage>
</organism>
<gene>
    <name evidence="1" type="ORF">GCM10010967_17800</name>
</gene>
<name>A0ABQ2HM93_9BACT</name>
<dbReference type="Proteomes" id="UP000632339">
    <property type="component" value="Unassembled WGS sequence"/>
</dbReference>
<proteinExistence type="predicted"/>
<evidence type="ECO:0000313" key="2">
    <source>
        <dbReference type="Proteomes" id="UP000632339"/>
    </source>
</evidence>
<comment type="caution">
    <text evidence="1">The sequence shown here is derived from an EMBL/GenBank/DDBJ whole genome shotgun (WGS) entry which is preliminary data.</text>
</comment>
<reference evidence="2" key="1">
    <citation type="journal article" date="2019" name="Int. J. Syst. Evol. Microbiol.">
        <title>The Global Catalogue of Microorganisms (GCM) 10K type strain sequencing project: providing services to taxonomists for standard genome sequencing and annotation.</title>
        <authorList>
            <consortium name="The Broad Institute Genomics Platform"/>
            <consortium name="The Broad Institute Genome Sequencing Center for Infectious Disease"/>
            <person name="Wu L."/>
            <person name="Ma J."/>
        </authorList>
    </citation>
    <scope>NUCLEOTIDE SEQUENCE [LARGE SCALE GENOMIC DNA]</scope>
    <source>
        <strain evidence="2">CGMCC 1.6375</strain>
    </source>
</reference>
<protein>
    <submittedName>
        <fullName evidence="1">Uncharacterized protein</fullName>
    </submittedName>
</protein>